<dbReference type="EMBL" id="LJXB01000006">
    <property type="protein sequence ID" value="KPU62198.1"/>
    <property type="molecule type" value="Genomic_DNA"/>
</dbReference>
<reference evidence="1 2" key="1">
    <citation type="submission" date="2015-09" db="EMBL/GenBank/DDBJ databases">
        <authorList>
            <person name="Jackson K.R."/>
            <person name="Lunt B.L."/>
            <person name="Fisher J.N.B."/>
            <person name="Gardner A.V."/>
            <person name="Bailey M.E."/>
            <person name="Deus L.M."/>
            <person name="Earl A.S."/>
            <person name="Gibby P.D."/>
            <person name="Hartmann K.A."/>
            <person name="Liu J.E."/>
            <person name="Manci A.M."/>
            <person name="Nielsen D.A."/>
            <person name="Solomon M.B."/>
            <person name="Breakwell D.P."/>
            <person name="Burnett S.H."/>
            <person name="Grose J.H."/>
        </authorList>
    </citation>
    <scope>NUCLEOTIDE SEQUENCE [LARGE SCALE GENOMIC DNA]</scope>
    <source>
        <strain evidence="1 2">S613</strain>
    </source>
</reference>
<accession>A0A0P8X822</accession>
<proteinExistence type="predicted"/>
<evidence type="ECO:0000313" key="2">
    <source>
        <dbReference type="Proteomes" id="UP000050349"/>
    </source>
</evidence>
<evidence type="ECO:0000313" key="1">
    <source>
        <dbReference type="EMBL" id="KPU62198.1"/>
    </source>
</evidence>
<organism evidence="1 2">
    <name type="scientific">Pseudomonas fluorescens</name>
    <dbReference type="NCBI Taxonomy" id="294"/>
    <lineage>
        <taxon>Bacteria</taxon>
        <taxon>Pseudomonadati</taxon>
        <taxon>Pseudomonadota</taxon>
        <taxon>Gammaproteobacteria</taxon>
        <taxon>Pseudomonadales</taxon>
        <taxon>Pseudomonadaceae</taxon>
        <taxon>Pseudomonas</taxon>
    </lineage>
</organism>
<gene>
    <name evidence="1" type="ORF">AN403_6269</name>
</gene>
<comment type="caution">
    <text evidence="1">The sequence shown here is derived from an EMBL/GenBank/DDBJ whole genome shotgun (WGS) entry which is preliminary data.</text>
</comment>
<sequence>MAVWLTVTVSWLSRSAKLSVPLSLRVAAPSPSLIAPAVSPMLSVGRSLVPVRVIVTVCAAEVASAAPLLSLATTL</sequence>
<dbReference type="AlphaFoldDB" id="A0A0P8X822"/>
<name>A0A0P8X822_PSEFL</name>
<protein>
    <submittedName>
        <fullName evidence="1">Uncharacterized protein</fullName>
    </submittedName>
</protein>
<dbReference type="Proteomes" id="UP000050349">
    <property type="component" value="Unassembled WGS sequence"/>
</dbReference>